<dbReference type="Proteomes" id="UP001281761">
    <property type="component" value="Unassembled WGS sequence"/>
</dbReference>
<organism evidence="2 3">
    <name type="scientific">Blattamonas nauphoetae</name>
    <dbReference type="NCBI Taxonomy" id="2049346"/>
    <lineage>
        <taxon>Eukaryota</taxon>
        <taxon>Metamonada</taxon>
        <taxon>Preaxostyla</taxon>
        <taxon>Oxymonadida</taxon>
        <taxon>Blattamonas</taxon>
    </lineage>
</organism>
<reference evidence="2 3" key="1">
    <citation type="journal article" date="2022" name="bioRxiv">
        <title>Genomics of Preaxostyla Flagellates Illuminates Evolutionary Transitions and the Path Towards Mitochondrial Loss.</title>
        <authorList>
            <person name="Novak L.V.F."/>
            <person name="Treitli S.C."/>
            <person name="Pyrih J."/>
            <person name="Halakuc P."/>
            <person name="Pipaliya S.V."/>
            <person name="Vacek V."/>
            <person name="Brzon O."/>
            <person name="Soukal P."/>
            <person name="Eme L."/>
            <person name="Dacks J.B."/>
            <person name="Karnkowska A."/>
            <person name="Elias M."/>
            <person name="Hampl V."/>
        </authorList>
    </citation>
    <scope>NUCLEOTIDE SEQUENCE [LARGE SCALE GENOMIC DNA]</scope>
    <source>
        <strain evidence="2">NAU3</strain>
        <tissue evidence="2">Gut</tissue>
    </source>
</reference>
<accession>A0ABQ9X686</accession>
<dbReference type="EMBL" id="JARBJD010000246">
    <property type="protein sequence ID" value="KAK2945835.1"/>
    <property type="molecule type" value="Genomic_DNA"/>
</dbReference>
<evidence type="ECO:0000256" key="1">
    <source>
        <dbReference type="SAM" id="Coils"/>
    </source>
</evidence>
<name>A0ABQ9X686_9EUKA</name>
<proteinExistence type="predicted"/>
<comment type="caution">
    <text evidence="2">The sequence shown here is derived from an EMBL/GenBank/DDBJ whole genome shotgun (WGS) entry which is preliminary data.</text>
</comment>
<feature type="coiled-coil region" evidence="1">
    <location>
        <begin position="148"/>
        <end position="175"/>
    </location>
</feature>
<keyword evidence="1" id="KW-0175">Coiled coil</keyword>
<gene>
    <name evidence="2" type="ORF">BLNAU_19260</name>
</gene>
<evidence type="ECO:0000313" key="2">
    <source>
        <dbReference type="EMBL" id="KAK2945835.1"/>
    </source>
</evidence>
<protein>
    <submittedName>
        <fullName evidence="2">Uncharacterized protein</fullName>
    </submittedName>
</protein>
<sequence length="220" mass="24686">MGLTIDATIGVLESGISQPETVVNSIVRQNIPLLIRDNDLLDEKNMHKLDRLIQSFFHILDKCLRNDIAIINRRMLHSSLSDLAKSPNLHTTVRDGIEQCVLKLGSLHDSPFVLVDSGEFQSMEEAALRHTQTIANQKEEFDNLSKANTNLRYRLKDSESEIVKLKEEQQQNHDELQMSENAVQVLLVDTVTAQPAIRAKPAILAYLSAHNPNFSGPIIS</sequence>
<evidence type="ECO:0000313" key="3">
    <source>
        <dbReference type="Proteomes" id="UP001281761"/>
    </source>
</evidence>
<keyword evidence="3" id="KW-1185">Reference proteome</keyword>